<dbReference type="AlphaFoldDB" id="A0A178Y9L6"/>
<gene>
    <name evidence="1" type="ORF">ATB98_00220</name>
</gene>
<accession>A0A178Y9L6</accession>
<proteinExistence type="predicted"/>
<sequence>MTLDESEPGPEGVVVPALNDMVSAPCIRADLSATQRLSTAGPARDRSEGAKMRLVASPETWSCGRNDGKRAQCSM</sequence>
<evidence type="ECO:0000313" key="1">
    <source>
        <dbReference type="EMBL" id="OAP44137.1"/>
    </source>
</evidence>
<comment type="caution">
    <text evidence="1">The sequence shown here is derived from an EMBL/GenBank/DDBJ whole genome shotgun (WGS) entry which is preliminary data.</text>
</comment>
<dbReference type="EMBL" id="LNQB01000075">
    <property type="protein sequence ID" value="OAP44137.1"/>
    <property type="molecule type" value="Genomic_DNA"/>
</dbReference>
<protein>
    <submittedName>
        <fullName evidence="1">Uncharacterized protein</fullName>
    </submittedName>
</protein>
<organism evidence="1 2">
    <name type="scientific">Sinorhizobium saheli</name>
    <dbReference type="NCBI Taxonomy" id="36856"/>
    <lineage>
        <taxon>Bacteria</taxon>
        <taxon>Pseudomonadati</taxon>
        <taxon>Pseudomonadota</taxon>
        <taxon>Alphaproteobacteria</taxon>
        <taxon>Hyphomicrobiales</taxon>
        <taxon>Rhizobiaceae</taxon>
        <taxon>Sinorhizobium/Ensifer group</taxon>
        <taxon>Sinorhizobium</taxon>
    </lineage>
</organism>
<keyword evidence="2" id="KW-1185">Reference proteome</keyword>
<evidence type="ECO:0000313" key="2">
    <source>
        <dbReference type="Proteomes" id="UP000078507"/>
    </source>
</evidence>
<reference evidence="1 2" key="1">
    <citation type="submission" date="2015-11" db="EMBL/GenBank/DDBJ databases">
        <title>Ensifer anhuiense sp. nov., an effective nitrogen fixation bacterium with Glycine soja.</title>
        <authorList>
            <person name="Yan H."/>
            <person name="Chen W."/>
        </authorList>
    </citation>
    <scope>NUCLEOTIDE SEQUENCE [LARGE SCALE GENOMIC DNA]</scope>
    <source>
        <strain evidence="1 2">LMG 7837</strain>
    </source>
</reference>
<name>A0A178Y9L6_SINSA</name>
<dbReference type="RefSeq" id="WP_066875699.1">
    <property type="nucleotide sequence ID" value="NZ_LNQB01000075.1"/>
</dbReference>
<dbReference type="Proteomes" id="UP000078507">
    <property type="component" value="Unassembled WGS sequence"/>
</dbReference>
<dbReference type="STRING" id="36856.ATB98_00220"/>